<evidence type="ECO:0000313" key="2">
    <source>
        <dbReference type="Proteomes" id="UP001595721"/>
    </source>
</evidence>
<name>A0ABV7R2U3_9RHOB</name>
<dbReference type="EMBL" id="JBHRXJ010000007">
    <property type="protein sequence ID" value="MFC3528686.1"/>
    <property type="molecule type" value="Genomic_DNA"/>
</dbReference>
<organism evidence="1 2">
    <name type="scientific">Paracoccus mangrovi</name>
    <dbReference type="NCBI Taxonomy" id="1715645"/>
    <lineage>
        <taxon>Bacteria</taxon>
        <taxon>Pseudomonadati</taxon>
        <taxon>Pseudomonadota</taxon>
        <taxon>Alphaproteobacteria</taxon>
        <taxon>Rhodobacterales</taxon>
        <taxon>Paracoccaceae</taxon>
        <taxon>Paracoccus</taxon>
    </lineage>
</organism>
<comment type="caution">
    <text evidence="1">The sequence shown here is derived from an EMBL/GenBank/DDBJ whole genome shotgun (WGS) entry which is preliminary data.</text>
</comment>
<dbReference type="PROSITE" id="PS51257">
    <property type="entry name" value="PROKAR_LIPOPROTEIN"/>
    <property type="match status" value="1"/>
</dbReference>
<proteinExistence type="predicted"/>
<gene>
    <name evidence="1" type="ORF">ACFOMH_10910</name>
</gene>
<dbReference type="RefSeq" id="WP_374422878.1">
    <property type="nucleotide sequence ID" value="NZ_JBHRXJ010000007.1"/>
</dbReference>
<evidence type="ECO:0000313" key="1">
    <source>
        <dbReference type="EMBL" id="MFC3528686.1"/>
    </source>
</evidence>
<protein>
    <recommendedName>
        <fullName evidence="3">Lipoprotein</fullName>
    </recommendedName>
</protein>
<reference evidence="2" key="1">
    <citation type="journal article" date="2019" name="Int. J. Syst. Evol. Microbiol.">
        <title>The Global Catalogue of Microorganisms (GCM) 10K type strain sequencing project: providing services to taxonomists for standard genome sequencing and annotation.</title>
        <authorList>
            <consortium name="The Broad Institute Genomics Platform"/>
            <consortium name="The Broad Institute Genome Sequencing Center for Infectious Disease"/>
            <person name="Wu L."/>
            <person name="Ma J."/>
        </authorList>
    </citation>
    <scope>NUCLEOTIDE SEQUENCE [LARGE SCALE GENOMIC DNA]</scope>
    <source>
        <strain evidence="2">KCTC 42899</strain>
    </source>
</reference>
<keyword evidence="2" id="KW-1185">Reference proteome</keyword>
<dbReference type="Proteomes" id="UP001595721">
    <property type="component" value="Unassembled WGS sequence"/>
</dbReference>
<sequence length="257" mass="27382">MQKRFVVTLARLGIAAAMLTGCGSARDSRPPAKPEELRFAVLQSDAGAPGKQVLTRGRISTKSGDILILEPDGSVTEMELDSPEGRDAFAVTEADLMALNANLGLDLSGMPDMAPVKPREPTAQEKALADFAARTRPLRLNLPTSFEANPKDFQGAEVKSYESNRKGGDSLVEVTANLKGGVDADTAFAYATCALASWADAKGTPYARHIRTIRNERDGKMTVGSVFTLSGKRPLGLTVMTTQDTLQECKTRGIPAA</sequence>
<evidence type="ECO:0008006" key="3">
    <source>
        <dbReference type="Google" id="ProtNLM"/>
    </source>
</evidence>
<accession>A0ABV7R2U3</accession>